<accession>A0A0C3QFM8</accession>
<dbReference type="Proteomes" id="UP000054248">
    <property type="component" value="Unassembled WGS sequence"/>
</dbReference>
<protein>
    <recommendedName>
        <fullName evidence="3">Aminoglycoside phosphotransferase domain-containing protein</fullName>
    </recommendedName>
</protein>
<gene>
    <name evidence="1" type="ORF">M407DRAFT_76334</name>
</gene>
<dbReference type="EMBL" id="KN823051">
    <property type="protein sequence ID" value="KIO24936.1"/>
    <property type="molecule type" value="Genomic_DNA"/>
</dbReference>
<evidence type="ECO:0000313" key="2">
    <source>
        <dbReference type="Proteomes" id="UP000054248"/>
    </source>
</evidence>
<dbReference type="HOGENOM" id="CLU_084529_0_0_1"/>
<organism evidence="1 2">
    <name type="scientific">Tulasnella calospora MUT 4182</name>
    <dbReference type="NCBI Taxonomy" id="1051891"/>
    <lineage>
        <taxon>Eukaryota</taxon>
        <taxon>Fungi</taxon>
        <taxon>Dikarya</taxon>
        <taxon>Basidiomycota</taxon>
        <taxon>Agaricomycotina</taxon>
        <taxon>Agaricomycetes</taxon>
        <taxon>Cantharellales</taxon>
        <taxon>Tulasnellaceae</taxon>
        <taxon>Tulasnella</taxon>
    </lineage>
</organism>
<sequence length="286" mass="31762">MDARIRGAIIEACTNHKQQNWRKPEYRACIPIGTEYFVKFGASEILEPEAATQAHIYSYAESDPTAPRIANVLFLFEHGSTTYAVMEYIELVGPADPDRKAKALEWLSKVVPAPGHVLGPVGGGRIRHNVFKNGMAPLDFEDVGALERYFGRARQLLSNQGQRLMAPISISNDRVMYSQSDMDDSNFGIDEKGRTVLLDFESIGLVPATLILSTLFRDPTLRPVLASLLDTLELAGQISSLKSLAAIRNSLWMVADPKLGESTSLLGVVYLYRRLTDWSCSLGERW</sequence>
<name>A0A0C3QFM8_9AGAM</name>
<dbReference type="OrthoDB" id="3140719at2759"/>
<reference evidence="1 2" key="1">
    <citation type="submission" date="2014-04" db="EMBL/GenBank/DDBJ databases">
        <authorList>
            <consortium name="DOE Joint Genome Institute"/>
            <person name="Kuo A."/>
            <person name="Girlanda M."/>
            <person name="Perotto S."/>
            <person name="Kohler A."/>
            <person name="Nagy L.G."/>
            <person name="Floudas D."/>
            <person name="Copeland A."/>
            <person name="Barry K.W."/>
            <person name="Cichocki N."/>
            <person name="Veneault-Fourrey C."/>
            <person name="LaButti K."/>
            <person name="Lindquist E.A."/>
            <person name="Lipzen A."/>
            <person name="Lundell T."/>
            <person name="Morin E."/>
            <person name="Murat C."/>
            <person name="Sun H."/>
            <person name="Tunlid A."/>
            <person name="Henrissat B."/>
            <person name="Grigoriev I.V."/>
            <person name="Hibbett D.S."/>
            <person name="Martin F."/>
            <person name="Nordberg H.P."/>
            <person name="Cantor M.N."/>
            <person name="Hua S.X."/>
        </authorList>
    </citation>
    <scope>NUCLEOTIDE SEQUENCE [LARGE SCALE GENOMIC DNA]</scope>
    <source>
        <strain evidence="1 2">MUT 4182</strain>
    </source>
</reference>
<dbReference type="AlphaFoldDB" id="A0A0C3QFM8"/>
<evidence type="ECO:0000313" key="1">
    <source>
        <dbReference type="EMBL" id="KIO24936.1"/>
    </source>
</evidence>
<keyword evidence="2" id="KW-1185">Reference proteome</keyword>
<evidence type="ECO:0008006" key="3">
    <source>
        <dbReference type="Google" id="ProtNLM"/>
    </source>
</evidence>
<proteinExistence type="predicted"/>
<reference evidence="2" key="2">
    <citation type="submission" date="2015-01" db="EMBL/GenBank/DDBJ databases">
        <title>Evolutionary Origins and Diversification of the Mycorrhizal Mutualists.</title>
        <authorList>
            <consortium name="DOE Joint Genome Institute"/>
            <consortium name="Mycorrhizal Genomics Consortium"/>
            <person name="Kohler A."/>
            <person name="Kuo A."/>
            <person name="Nagy L.G."/>
            <person name="Floudas D."/>
            <person name="Copeland A."/>
            <person name="Barry K.W."/>
            <person name="Cichocki N."/>
            <person name="Veneault-Fourrey C."/>
            <person name="LaButti K."/>
            <person name="Lindquist E.A."/>
            <person name="Lipzen A."/>
            <person name="Lundell T."/>
            <person name="Morin E."/>
            <person name="Murat C."/>
            <person name="Riley R."/>
            <person name="Ohm R."/>
            <person name="Sun H."/>
            <person name="Tunlid A."/>
            <person name="Henrissat B."/>
            <person name="Grigoriev I.V."/>
            <person name="Hibbett D.S."/>
            <person name="Martin F."/>
        </authorList>
    </citation>
    <scope>NUCLEOTIDE SEQUENCE [LARGE SCALE GENOMIC DNA]</scope>
    <source>
        <strain evidence="2">MUT 4182</strain>
    </source>
</reference>